<accession>A0A8E2ASL8</accession>
<gene>
    <name evidence="2" type="ORF">OBBRIDRAFT_401328</name>
</gene>
<reference evidence="2 3" key="1">
    <citation type="submission" date="2016-07" db="EMBL/GenBank/DDBJ databases">
        <title>Draft genome of the white-rot fungus Obba rivulosa 3A-2.</title>
        <authorList>
            <consortium name="DOE Joint Genome Institute"/>
            <person name="Miettinen O."/>
            <person name="Riley R."/>
            <person name="Acob R."/>
            <person name="Barry K."/>
            <person name="Cullen D."/>
            <person name="De Vries R."/>
            <person name="Hainaut M."/>
            <person name="Hatakka A."/>
            <person name="Henrissat B."/>
            <person name="Hilden K."/>
            <person name="Kuo R."/>
            <person name="Labutti K."/>
            <person name="Lipzen A."/>
            <person name="Makela M.R."/>
            <person name="Sandor L."/>
            <person name="Spatafora J.W."/>
            <person name="Grigoriev I.V."/>
            <person name="Hibbett D.S."/>
        </authorList>
    </citation>
    <scope>NUCLEOTIDE SEQUENCE [LARGE SCALE GENOMIC DNA]</scope>
    <source>
        <strain evidence="2 3">3A-2</strain>
    </source>
</reference>
<feature type="transmembrane region" description="Helical" evidence="1">
    <location>
        <begin position="83"/>
        <end position="106"/>
    </location>
</feature>
<dbReference type="EMBL" id="KV722668">
    <property type="protein sequence ID" value="OCH84480.1"/>
    <property type="molecule type" value="Genomic_DNA"/>
</dbReference>
<dbReference type="Proteomes" id="UP000250043">
    <property type="component" value="Unassembled WGS sequence"/>
</dbReference>
<dbReference type="AlphaFoldDB" id="A0A8E2ASL8"/>
<feature type="transmembrane region" description="Helical" evidence="1">
    <location>
        <begin position="159"/>
        <end position="183"/>
    </location>
</feature>
<feature type="transmembrane region" description="Helical" evidence="1">
    <location>
        <begin position="61"/>
        <end position="77"/>
    </location>
</feature>
<feature type="transmembrane region" description="Helical" evidence="1">
    <location>
        <begin position="204"/>
        <end position="223"/>
    </location>
</feature>
<keyword evidence="1" id="KW-1133">Transmembrane helix</keyword>
<feature type="transmembrane region" description="Helical" evidence="1">
    <location>
        <begin position="118"/>
        <end position="139"/>
    </location>
</feature>
<keyword evidence="1" id="KW-0812">Transmembrane</keyword>
<name>A0A8E2ASL8_9APHY</name>
<organism evidence="2 3">
    <name type="scientific">Obba rivulosa</name>
    <dbReference type="NCBI Taxonomy" id="1052685"/>
    <lineage>
        <taxon>Eukaryota</taxon>
        <taxon>Fungi</taxon>
        <taxon>Dikarya</taxon>
        <taxon>Basidiomycota</taxon>
        <taxon>Agaricomycotina</taxon>
        <taxon>Agaricomycetes</taxon>
        <taxon>Polyporales</taxon>
        <taxon>Gelatoporiaceae</taxon>
        <taxon>Obba</taxon>
    </lineage>
</organism>
<protein>
    <recommendedName>
        <fullName evidence="4">Transmembrane protein</fullName>
    </recommendedName>
</protein>
<evidence type="ECO:0008006" key="4">
    <source>
        <dbReference type="Google" id="ProtNLM"/>
    </source>
</evidence>
<keyword evidence="1" id="KW-0472">Membrane</keyword>
<feature type="transmembrane region" description="Helical" evidence="1">
    <location>
        <begin position="229"/>
        <end position="249"/>
    </location>
</feature>
<sequence>MVEWSSPEAIASAGGVYKDFVHALFGLYIWELLISMKFDYEYLVGKRRFKWPMTFYFLNRYLMFANFLGIILWTDITNPLNCVALFICIQVFANLSLGLAGINLALRTMAIWKMSRYIVVPLAAVIVGHLSLLLLSGVGVPLRSLWVQGEGCISNSNSILMLTTLIYTICFNLVVLVLTAWGLTYKLGDRRRSRVATLIFKDGLIFFIAALLVDILAIIFIALDMNPIMLTLANVLPTTLSTIIACRAVRRLANFTNHDVETLGRTSASAHRVRPSEASIITSSHKVQDGVHIHMETIVHSSDALPSEVPALRNETMSSATVYNEDWDTEANSVFEIKQPDL</sequence>
<evidence type="ECO:0000313" key="3">
    <source>
        <dbReference type="Proteomes" id="UP000250043"/>
    </source>
</evidence>
<feature type="transmembrane region" description="Helical" evidence="1">
    <location>
        <begin position="20"/>
        <end position="40"/>
    </location>
</feature>
<proteinExistence type="predicted"/>
<evidence type="ECO:0000313" key="2">
    <source>
        <dbReference type="EMBL" id="OCH84480.1"/>
    </source>
</evidence>
<keyword evidence="3" id="KW-1185">Reference proteome</keyword>
<dbReference type="OrthoDB" id="3197626at2759"/>
<evidence type="ECO:0000256" key="1">
    <source>
        <dbReference type="SAM" id="Phobius"/>
    </source>
</evidence>